<dbReference type="PANTHER" id="PTHR11388">
    <property type="entry name" value="ORGANIC ANION TRANSPORTER"/>
    <property type="match status" value="1"/>
</dbReference>
<comment type="caution">
    <text evidence="2">The sequence shown here is derived from an EMBL/GenBank/DDBJ whole genome shotgun (WGS) entry which is preliminary data.</text>
</comment>
<gene>
    <name evidence="2" type="ORF">GSTENG00007641001</name>
</gene>
<keyword evidence="1" id="KW-0472">Membrane</keyword>
<dbReference type="GO" id="GO:0015125">
    <property type="term" value="F:bile acid transmembrane transporter activity"/>
    <property type="evidence" value="ECO:0007669"/>
    <property type="project" value="TreeGrafter"/>
</dbReference>
<dbReference type="OrthoDB" id="5062115at2759"/>
<accession>Q4T3U2</accession>
<organism evidence="2">
    <name type="scientific">Tetraodon nigroviridis</name>
    <name type="common">Spotted green pufferfish</name>
    <name type="synonym">Chelonodon nigroviridis</name>
    <dbReference type="NCBI Taxonomy" id="99883"/>
    <lineage>
        <taxon>Eukaryota</taxon>
        <taxon>Metazoa</taxon>
        <taxon>Chordata</taxon>
        <taxon>Craniata</taxon>
        <taxon>Vertebrata</taxon>
        <taxon>Euteleostomi</taxon>
        <taxon>Actinopterygii</taxon>
        <taxon>Neopterygii</taxon>
        <taxon>Teleostei</taxon>
        <taxon>Neoteleostei</taxon>
        <taxon>Acanthomorphata</taxon>
        <taxon>Eupercaria</taxon>
        <taxon>Tetraodontiformes</taxon>
        <taxon>Tetradontoidea</taxon>
        <taxon>Tetraodontidae</taxon>
        <taxon>Tetraodon</taxon>
    </lineage>
</organism>
<protein>
    <submittedName>
        <fullName evidence="2">(spotted green pufferfish) hypothetical protein</fullName>
    </submittedName>
</protein>
<dbReference type="GO" id="GO:0016323">
    <property type="term" value="C:basolateral plasma membrane"/>
    <property type="evidence" value="ECO:0007669"/>
    <property type="project" value="TreeGrafter"/>
</dbReference>
<dbReference type="AlphaFoldDB" id="Q4T3U2"/>
<evidence type="ECO:0000313" key="2">
    <source>
        <dbReference type="EMBL" id="CAF92440.1"/>
    </source>
</evidence>
<evidence type="ECO:0000256" key="1">
    <source>
        <dbReference type="SAM" id="Phobius"/>
    </source>
</evidence>
<dbReference type="KEGG" id="tng:GSTEN00007641G001"/>
<reference evidence="2" key="1">
    <citation type="journal article" date="2004" name="Nature">
        <title>Genome duplication in the teleost fish Tetraodon nigroviridis reveals the early vertebrate proto-karyotype.</title>
        <authorList>
            <person name="Jaillon O."/>
            <person name="Aury J.-M."/>
            <person name="Brunet F."/>
            <person name="Petit J.-L."/>
            <person name="Stange-Thomann N."/>
            <person name="Mauceli E."/>
            <person name="Bouneau L."/>
            <person name="Fischer C."/>
            <person name="Ozouf-Costaz C."/>
            <person name="Bernot A."/>
            <person name="Nicaud S."/>
            <person name="Jaffe D."/>
            <person name="Fisher S."/>
            <person name="Lutfalla G."/>
            <person name="Dossat C."/>
            <person name="Segurens B."/>
            <person name="Dasilva C."/>
            <person name="Salanoubat M."/>
            <person name="Levy M."/>
            <person name="Boudet N."/>
            <person name="Castellano S."/>
            <person name="Anthouard V."/>
            <person name="Jubin C."/>
            <person name="Castelli V."/>
            <person name="Katinka M."/>
            <person name="Vacherie B."/>
            <person name="Biemont C."/>
            <person name="Skalli Z."/>
            <person name="Cattolico L."/>
            <person name="Poulain J."/>
            <person name="De Berardinis V."/>
            <person name="Cruaud C."/>
            <person name="Duprat S."/>
            <person name="Brottier P."/>
            <person name="Coutanceau J.-P."/>
            <person name="Gouzy J."/>
            <person name="Parra G."/>
            <person name="Lardier G."/>
            <person name="Chapple C."/>
            <person name="McKernan K.J."/>
            <person name="McEwan P."/>
            <person name="Bosak S."/>
            <person name="Kellis M."/>
            <person name="Volff J.-N."/>
            <person name="Guigo R."/>
            <person name="Zody M.C."/>
            <person name="Mesirov J."/>
            <person name="Lindblad-Toh K."/>
            <person name="Birren B."/>
            <person name="Nusbaum C."/>
            <person name="Kahn D."/>
            <person name="Robinson-Rechavi M."/>
            <person name="Laudet V."/>
            <person name="Schachter V."/>
            <person name="Quetier F."/>
            <person name="Saurin W."/>
            <person name="Scarpelli C."/>
            <person name="Wincker P."/>
            <person name="Lander E.S."/>
            <person name="Weissenbach J."/>
            <person name="Roest Crollius H."/>
        </authorList>
    </citation>
    <scope>NUCLEOTIDE SEQUENCE [LARGE SCALE GENOMIC DNA]</scope>
</reference>
<dbReference type="InterPro" id="IPR004156">
    <property type="entry name" value="OATP"/>
</dbReference>
<dbReference type="PANTHER" id="PTHR11388:SF89">
    <property type="entry name" value="SOLUTE CARRIER ORGANIC ANION TRANSPORTER FAMILY MEMBER 1B3"/>
    <property type="match status" value="1"/>
</dbReference>
<keyword evidence="1" id="KW-0812">Transmembrane</keyword>
<dbReference type="GO" id="GO:0015347">
    <property type="term" value="F:sodium-independent organic anion transmembrane transporter activity"/>
    <property type="evidence" value="ECO:0007669"/>
    <property type="project" value="TreeGrafter"/>
</dbReference>
<proteinExistence type="predicted"/>
<dbReference type="Pfam" id="PF03137">
    <property type="entry name" value="OATP"/>
    <property type="match status" value="1"/>
</dbReference>
<feature type="non-terminal residue" evidence="2">
    <location>
        <position position="277"/>
    </location>
</feature>
<dbReference type="EMBL" id="CAAE01009925">
    <property type="protein sequence ID" value="CAF92440.1"/>
    <property type="molecule type" value="Genomic_DNA"/>
</dbReference>
<feature type="transmembrane region" description="Helical" evidence="1">
    <location>
        <begin position="158"/>
        <end position="179"/>
    </location>
</feature>
<feature type="transmembrane region" description="Helical" evidence="1">
    <location>
        <begin position="20"/>
        <end position="42"/>
    </location>
</feature>
<name>Q4T3U2_TETNG</name>
<sequence length="277" mass="30985">GNLLVIAFVSYFGAKLHRPRLIAIGCLVMAAGTYLTALPHFLQGHYKYETSVSHSTVVNSSEKILPCHSNHSLHEAEMTASEDQSGARQTCCKCERLQAASSFSDRTSHPQLAKRKRARLYGSTCLWVTCCGVSGRLPSCLWVSPIWMTSPEKRMLRSIWVCLHIGALCALFSLFSFLWETLHPNIPSSLYLTSLHPHCGNLGTNVWIHAGVLPLQNLCGYWICGFRHHHYQLQGLPLGGSLVDGFHRERHRDPAVLYPLLVPSKVFAQTRTRRQPG</sequence>
<keyword evidence="1" id="KW-1133">Transmembrane helix</keyword>
<dbReference type="GO" id="GO:0043252">
    <property type="term" value="P:sodium-independent organic anion transport"/>
    <property type="evidence" value="ECO:0007669"/>
    <property type="project" value="TreeGrafter"/>
</dbReference>
<reference evidence="2" key="2">
    <citation type="submission" date="2004-02" db="EMBL/GenBank/DDBJ databases">
        <authorList>
            <consortium name="Genoscope"/>
            <consortium name="Whitehead Institute Centre for Genome Research"/>
        </authorList>
    </citation>
    <scope>NUCLEOTIDE SEQUENCE</scope>
</reference>